<name>A0ABU6A4S9_9PSEU</name>
<dbReference type="Pfam" id="PF11706">
    <property type="entry name" value="zf-CGNR"/>
    <property type="match status" value="1"/>
</dbReference>
<gene>
    <name evidence="2" type="ORF">R4I43_04090</name>
</gene>
<dbReference type="PANTHER" id="PTHR35525">
    <property type="entry name" value="BLL6575 PROTEIN"/>
    <property type="match status" value="1"/>
</dbReference>
<accession>A0ABU6A4S9</accession>
<dbReference type="RefSeq" id="WP_324264146.1">
    <property type="nucleotide sequence ID" value="NZ_JAWLNX010000002.1"/>
</dbReference>
<dbReference type="Proteomes" id="UP001327093">
    <property type="component" value="Unassembled WGS sequence"/>
</dbReference>
<dbReference type="InterPro" id="IPR021005">
    <property type="entry name" value="Znf_CGNR"/>
</dbReference>
<proteinExistence type="predicted"/>
<keyword evidence="3" id="KW-1185">Reference proteome</keyword>
<dbReference type="PANTHER" id="PTHR35525:SF3">
    <property type="entry name" value="BLL6575 PROTEIN"/>
    <property type="match status" value="1"/>
</dbReference>
<organism evidence="2 3">
    <name type="scientific">Saccharopolyspora mangrovi</name>
    <dbReference type="NCBI Taxonomy" id="3082379"/>
    <lineage>
        <taxon>Bacteria</taxon>
        <taxon>Bacillati</taxon>
        <taxon>Actinomycetota</taxon>
        <taxon>Actinomycetes</taxon>
        <taxon>Pseudonocardiales</taxon>
        <taxon>Pseudonocardiaceae</taxon>
        <taxon>Saccharopolyspora</taxon>
    </lineage>
</organism>
<dbReference type="InterPro" id="IPR010852">
    <property type="entry name" value="ABATE"/>
</dbReference>
<dbReference type="InterPro" id="IPR023286">
    <property type="entry name" value="ABATE_dom_sf"/>
</dbReference>
<evidence type="ECO:0000259" key="1">
    <source>
        <dbReference type="Pfam" id="PF11706"/>
    </source>
</evidence>
<dbReference type="SUPFAM" id="SSF160904">
    <property type="entry name" value="Jann2411-like"/>
    <property type="match status" value="1"/>
</dbReference>
<sequence>MELPYERPEDRPAAPAPLDRVQDFVNTRINVRDTGEFRDELSSPAALRSWMSTRGLMSERARVNRADVERAIVVREGLRALLARDGGADDELRGLDEVAATLPLRVRIGTEAEPTLLPTARQGVDHALGALLADTVLAHVNGTLSRLKACRDESCRWVFYDSSKNRSGTWCSMATCGSVAKKRQFSERRRQQRRG</sequence>
<dbReference type="Pfam" id="PF07336">
    <property type="entry name" value="ABATE"/>
    <property type="match status" value="1"/>
</dbReference>
<dbReference type="Gene3D" id="1.10.3300.10">
    <property type="entry name" value="Jann2411-like domain"/>
    <property type="match status" value="1"/>
</dbReference>
<reference evidence="2 3" key="1">
    <citation type="submission" date="2023-10" db="EMBL/GenBank/DDBJ databases">
        <title>Saccharopolyspora sp. nov., isolated from mangrove soil.</title>
        <authorList>
            <person name="Lu Y."/>
            <person name="Liu W."/>
        </authorList>
    </citation>
    <scope>NUCLEOTIDE SEQUENCE [LARGE SCALE GENOMIC DNA]</scope>
    <source>
        <strain evidence="2 3">S2-29</strain>
    </source>
</reference>
<feature type="domain" description="Zinc finger CGNR" evidence="1">
    <location>
        <begin position="146"/>
        <end position="189"/>
    </location>
</feature>
<dbReference type="EMBL" id="JAWLNX010000002">
    <property type="protein sequence ID" value="MEB3366577.1"/>
    <property type="molecule type" value="Genomic_DNA"/>
</dbReference>
<comment type="caution">
    <text evidence="2">The sequence shown here is derived from an EMBL/GenBank/DDBJ whole genome shotgun (WGS) entry which is preliminary data.</text>
</comment>
<evidence type="ECO:0000313" key="3">
    <source>
        <dbReference type="Proteomes" id="UP001327093"/>
    </source>
</evidence>
<evidence type="ECO:0000313" key="2">
    <source>
        <dbReference type="EMBL" id="MEB3366577.1"/>
    </source>
</evidence>
<protein>
    <submittedName>
        <fullName evidence="2">CGNR zinc finger domain-containing protein</fullName>
    </submittedName>
</protein>